<comment type="caution">
    <text evidence="1">The sequence shown here is derived from an EMBL/GenBank/DDBJ whole genome shotgun (WGS) entry which is preliminary data.</text>
</comment>
<accession>A0AAV7FZH6</accession>
<keyword evidence="2" id="KW-1185">Reference proteome</keyword>
<name>A0AAV7FZH6_DENCH</name>
<sequence length="82" mass="8764">MAPLQKPKDDLAVNGSNVLLLGLSHEGDSIGFDLQNHVAASHPIISSASLCVCTGAHAIAILFKAINCSCYKLIYYYLHGHL</sequence>
<reference evidence="1 2" key="1">
    <citation type="journal article" date="2021" name="Hortic Res">
        <title>Chromosome-scale assembly of the Dendrobium chrysotoxum genome enhances the understanding of orchid evolution.</title>
        <authorList>
            <person name="Zhang Y."/>
            <person name="Zhang G.Q."/>
            <person name="Zhang D."/>
            <person name="Liu X.D."/>
            <person name="Xu X.Y."/>
            <person name="Sun W.H."/>
            <person name="Yu X."/>
            <person name="Zhu X."/>
            <person name="Wang Z.W."/>
            <person name="Zhao X."/>
            <person name="Zhong W.Y."/>
            <person name="Chen H."/>
            <person name="Yin W.L."/>
            <person name="Huang T."/>
            <person name="Niu S.C."/>
            <person name="Liu Z.J."/>
        </authorList>
    </citation>
    <scope>NUCLEOTIDE SEQUENCE [LARGE SCALE GENOMIC DNA]</scope>
    <source>
        <strain evidence="1">Lindl</strain>
    </source>
</reference>
<protein>
    <submittedName>
        <fullName evidence="1">Uncharacterized protein</fullName>
    </submittedName>
</protein>
<dbReference type="AlphaFoldDB" id="A0AAV7FZH6"/>
<evidence type="ECO:0000313" key="1">
    <source>
        <dbReference type="EMBL" id="KAH0449241.1"/>
    </source>
</evidence>
<proteinExistence type="predicted"/>
<evidence type="ECO:0000313" key="2">
    <source>
        <dbReference type="Proteomes" id="UP000775213"/>
    </source>
</evidence>
<organism evidence="1 2">
    <name type="scientific">Dendrobium chrysotoxum</name>
    <name type="common">Orchid</name>
    <dbReference type="NCBI Taxonomy" id="161865"/>
    <lineage>
        <taxon>Eukaryota</taxon>
        <taxon>Viridiplantae</taxon>
        <taxon>Streptophyta</taxon>
        <taxon>Embryophyta</taxon>
        <taxon>Tracheophyta</taxon>
        <taxon>Spermatophyta</taxon>
        <taxon>Magnoliopsida</taxon>
        <taxon>Liliopsida</taxon>
        <taxon>Asparagales</taxon>
        <taxon>Orchidaceae</taxon>
        <taxon>Epidendroideae</taxon>
        <taxon>Malaxideae</taxon>
        <taxon>Dendrobiinae</taxon>
        <taxon>Dendrobium</taxon>
    </lineage>
</organism>
<dbReference type="Proteomes" id="UP000775213">
    <property type="component" value="Unassembled WGS sequence"/>
</dbReference>
<dbReference type="EMBL" id="JAGFBR010000019">
    <property type="protein sequence ID" value="KAH0449241.1"/>
    <property type="molecule type" value="Genomic_DNA"/>
</dbReference>
<gene>
    <name evidence="1" type="ORF">IEQ34_023041</name>
</gene>